<gene>
    <name evidence="3" type="ORF">PHLCEN_2v4295</name>
</gene>
<sequence>MSATNITIRESTSTPRTKPHPQKSSIPVPFDYCPSDDGTDENLLILLHGLGDTHVPFGRLGRSFKLPQTATLALRAPDPLPYLEEEAYEWYTSFNLLGELVRNPNPTPAVDLLMRVFAHLTTDSSWPPNRIHMFGFAQGGTVAAEVGIKWWRTELERLSKDKKDKAGETSEDTKANEPSLLGSIVSVCGPLISYPTLQNLCPTPILILHRPAPAETALPSGALSAFKKGYSNITDLQMGRGEGMPRSRTEWEPIMRFWSERLGKRQMDGLYEVMSGITPA</sequence>
<dbReference type="AlphaFoldDB" id="A0A2R6PVG5"/>
<evidence type="ECO:0000313" key="4">
    <source>
        <dbReference type="Proteomes" id="UP000186601"/>
    </source>
</evidence>
<comment type="caution">
    <text evidence="3">The sequence shown here is derived from an EMBL/GenBank/DDBJ whole genome shotgun (WGS) entry which is preliminary data.</text>
</comment>
<proteinExistence type="predicted"/>
<dbReference type="GO" id="GO:0016787">
    <property type="term" value="F:hydrolase activity"/>
    <property type="evidence" value="ECO:0007669"/>
    <property type="project" value="InterPro"/>
</dbReference>
<dbReference type="Pfam" id="PF02230">
    <property type="entry name" value="Abhydrolase_2"/>
    <property type="match status" value="1"/>
</dbReference>
<accession>A0A2R6PVG5</accession>
<evidence type="ECO:0000313" key="3">
    <source>
        <dbReference type="EMBL" id="PSR97588.1"/>
    </source>
</evidence>
<dbReference type="InterPro" id="IPR029058">
    <property type="entry name" value="AB_hydrolase_fold"/>
</dbReference>
<dbReference type="Proteomes" id="UP000186601">
    <property type="component" value="Unassembled WGS sequence"/>
</dbReference>
<protein>
    <recommendedName>
        <fullName evidence="2">Phospholipase/carboxylesterase/thioesterase domain-containing protein</fullName>
    </recommendedName>
</protein>
<dbReference type="EMBL" id="MLYV02000433">
    <property type="protein sequence ID" value="PSR97588.1"/>
    <property type="molecule type" value="Genomic_DNA"/>
</dbReference>
<feature type="domain" description="Phospholipase/carboxylesterase/thioesterase" evidence="2">
    <location>
        <begin position="39"/>
        <end position="146"/>
    </location>
</feature>
<feature type="region of interest" description="Disordered" evidence="1">
    <location>
        <begin position="1"/>
        <end position="29"/>
    </location>
</feature>
<evidence type="ECO:0000256" key="1">
    <source>
        <dbReference type="SAM" id="MobiDB-lite"/>
    </source>
</evidence>
<dbReference type="InterPro" id="IPR003140">
    <property type="entry name" value="PLipase/COase/thioEstase"/>
</dbReference>
<organism evidence="3 4">
    <name type="scientific">Hermanssonia centrifuga</name>
    <dbReference type="NCBI Taxonomy" id="98765"/>
    <lineage>
        <taxon>Eukaryota</taxon>
        <taxon>Fungi</taxon>
        <taxon>Dikarya</taxon>
        <taxon>Basidiomycota</taxon>
        <taxon>Agaricomycotina</taxon>
        <taxon>Agaricomycetes</taxon>
        <taxon>Polyporales</taxon>
        <taxon>Meruliaceae</taxon>
        <taxon>Hermanssonia</taxon>
    </lineage>
</organism>
<dbReference type="OrthoDB" id="437457at2759"/>
<dbReference type="STRING" id="98765.A0A2R6PVG5"/>
<name>A0A2R6PVG5_9APHY</name>
<dbReference type="SUPFAM" id="SSF53474">
    <property type="entry name" value="alpha/beta-Hydrolases"/>
    <property type="match status" value="1"/>
</dbReference>
<dbReference type="Gene3D" id="3.40.50.1820">
    <property type="entry name" value="alpha/beta hydrolase"/>
    <property type="match status" value="1"/>
</dbReference>
<evidence type="ECO:0000259" key="2">
    <source>
        <dbReference type="Pfam" id="PF02230"/>
    </source>
</evidence>
<feature type="compositionally biased region" description="Polar residues" evidence="1">
    <location>
        <begin position="1"/>
        <end position="16"/>
    </location>
</feature>
<keyword evidence="4" id="KW-1185">Reference proteome</keyword>
<reference evidence="3 4" key="1">
    <citation type="submission" date="2018-02" db="EMBL/GenBank/DDBJ databases">
        <title>Genome sequence of the basidiomycete white-rot fungus Phlebia centrifuga.</title>
        <authorList>
            <person name="Granchi Z."/>
            <person name="Peng M."/>
            <person name="de Vries R.P."/>
            <person name="Hilden K."/>
            <person name="Makela M.R."/>
            <person name="Grigoriev I."/>
            <person name="Riley R."/>
        </authorList>
    </citation>
    <scope>NUCLEOTIDE SEQUENCE [LARGE SCALE GENOMIC DNA]</scope>
    <source>
        <strain evidence="3 4">FBCC195</strain>
    </source>
</reference>